<accession>A0A1N7PN17</accession>
<gene>
    <name evidence="1" type="ORF">SAMN05421686_11098</name>
</gene>
<dbReference type="RefSeq" id="WP_076517399.1">
    <property type="nucleotide sequence ID" value="NZ_FTOH01000010.1"/>
</dbReference>
<dbReference type="Gene3D" id="3.40.50.300">
    <property type="entry name" value="P-loop containing nucleotide triphosphate hydrolases"/>
    <property type="match status" value="1"/>
</dbReference>
<dbReference type="Proteomes" id="UP000185639">
    <property type="component" value="Unassembled WGS sequence"/>
</dbReference>
<evidence type="ECO:0008006" key="3">
    <source>
        <dbReference type="Google" id="ProtNLM"/>
    </source>
</evidence>
<name>A0A1N7PN17_9GAMM</name>
<evidence type="ECO:0000313" key="2">
    <source>
        <dbReference type="Proteomes" id="UP000185639"/>
    </source>
</evidence>
<dbReference type="SUPFAM" id="SSF52540">
    <property type="entry name" value="P-loop containing nucleoside triphosphate hydrolases"/>
    <property type="match status" value="1"/>
</dbReference>
<dbReference type="EMBL" id="FTOH01000010">
    <property type="protein sequence ID" value="SIT11827.1"/>
    <property type="molecule type" value="Genomic_DNA"/>
</dbReference>
<protein>
    <recommendedName>
        <fullName evidence="3">CobQ/CobB/MinD/ParA nucleotide binding domain-containing protein</fullName>
    </recommendedName>
</protein>
<proteinExistence type="predicted"/>
<keyword evidence="2" id="KW-1185">Reference proteome</keyword>
<dbReference type="STRING" id="484498.SAMN05421686_11098"/>
<sequence>MSTIHFIGGEKGGVGKSVFSRLLSQYFLDNNMHYAGFDADQSHDTLTRFYPEFTQPVNLDKFESADRIVETALENDVNVVVDLPAQSERFLKRWMDDNDVSALCEETGVKCYFWYVVDDGMDSARLAAAFLERYQDELPCVLVQNFGRGGDFSSLEKTITDAGITPKASIAINELHDGTMRKIDKLSLNFWAAGNLTERAEGTLSLMERQRTRVWCKKSYAEIEKGLQAHTSSLVPQII</sequence>
<dbReference type="AlphaFoldDB" id="A0A1N7PN17"/>
<reference evidence="2" key="1">
    <citation type="submission" date="2017-01" db="EMBL/GenBank/DDBJ databases">
        <authorList>
            <person name="Varghese N."/>
            <person name="Submissions S."/>
        </authorList>
    </citation>
    <scope>NUCLEOTIDE SEQUENCE [LARGE SCALE GENOMIC DNA]</scope>
    <source>
        <strain evidence="2">DSM 24913</strain>
    </source>
</reference>
<evidence type="ECO:0000313" key="1">
    <source>
        <dbReference type="EMBL" id="SIT11827.1"/>
    </source>
</evidence>
<dbReference type="OrthoDB" id="69313at2"/>
<organism evidence="1 2">
    <name type="scientific">Thalassolituus maritimus</name>
    <dbReference type="NCBI Taxonomy" id="484498"/>
    <lineage>
        <taxon>Bacteria</taxon>
        <taxon>Pseudomonadati</taxon>
        <taxon>Pseudomonadota</taxon>
        <taxon>Gammaproteobacteria</taxon>
        <taxon>Oceanospirillales</taxon>
        <taxon>Oceanospirillaceae</taxon>
        <taxon>Thalassolituus</taxon>
    </lineage>
</organism>
<dbReference type="InterPro" id="IPR027417">
    <property type="entry name" value="P-loop_NTPase"/>
</dbReference>